<feature type="compositionally biased region" description="Basic and acidic residues" evidence="2">
    <location>
        <begin position="1"/>
        <end position="10"/>
    </location>
</feature>
<name>A0A0K8S3P2_LYGHE</name>
<protein>
    <submittedName>
        <fullName evidence="3">Uncharacterized protein</fullName>
    </submittedName>
</protein>
<evidence type="ECO:0000256" key="1">
    <source>
        <dbReference type="SAM" id="Coils"/>
    </source>
</evidence>
<feature type="compositionally biased region" description="Basic and acidic residues" evidence="2">
    <location>
        <begin position="67"/>
        <end position="91"/>
    </location>
</feature>
<feature type="coiled-coil region" evidence="1">
    <location>
        <begin position="121"/>
        <end position="179"/>
    </location>
</feature>
<dbReference type="AlphaFoldDB" id="A0A0K8S3P2"/>
<evidence type="ECO:0000313" key="3">
    <source>
        <dbReference type="EMBL" id="JAG47848.1"/>
    </source>
</evidence>
<organism evidence="3">
    <name type="scientific">Lygus hesperus</name>
    <name type="common">Western plant bug</name>
    <dbReference type="NCBI Taxonomy" id="30085"/>
    <lineage>
        <taxon>Eukaryota</taxon>
        <taxon>Metazoa</taxon>
        <taxon>Ecdysozoa</taxon>
        <taxon>Arthropoda</taxon>
        <taxon>Hexapoda</taxon>
        <taxon>Insecta</taxon>
        <taxon>Pterygota</taxon>
        <taxon>Neoptera</taxon>
        <taxon>Paraneoptera</taxon>
        <taxon>Hemiptera</taxon>
        <taxon>Heteroptera</taxon>
        <taxon>Panheteroptera</taxon>
        <taxon>Cimicomorpha</taxon>
        <taxon>Miridae</taxon>
        <taxon>Mirini</taxon>
        <taxon>Lygus</taxon>
    </lineage>
</organism>
<sequence>MSEEPARPEEGEGGGEAGTEEAGQPNVAADIASEVIAEITAEPAQAGPPVESTQPTNVQELEMAEPPTEKLEATPEEIRPEAEREGDVQDGIKKEPSALAAKPGDAATVFPLADDNVMAELKAGEARAREAAKTIEALKEQLAESAKKDVMTEEDIRIMEQKQKELMDKMQEFEDITKKIQQLVGLVDVASSQLGLPQKTSVPEGGGRAVDPTMQPKGRPMDTLPKVIICGTSDIDEVPKIIVCEPTSARNGKHPLYQPS</sequence>
<feature type="region of interest" description="Disordered" evidence="2">
    <location>
        <begin position="196"/>
        <end position="224"/>
    </location>
</feature>
<evidence type="ECO:0000256" key="2">
    <source>
        <dbReference type="SAM" id="MobiDB-lite"/>
    </source>
</evidence>
<proteinExistence type="predicted"/>
<dbReference type="EMBL" id="GBRD01017979">
    <property type="protein sequence ID" value="JAG47848.1"/>
    <property type="molecule type" value="Transcribed_RNA"/>
</dbReference>
<reference evidence="3" key="1">
    <citation type="submission" date="2014-09" db="EMBL/GenBank/DDBJ databases">
        <authorList>
            <person name="Magalhaes I.L.F."/>
            <person name="Oliveira U."/>
            <person name="Santos F.R."/>
            <person name="Vidigal T.H.D.A."/>
            <person name="Brescovit A.D."/>
            <person name="Santos A.J."/>
        </authorList>
    </citation>
    <scope>NUCLEOTIDE SEQUENCE</scope>
</reference>
<feature type="region of interest" description="Disordered" evidence="2">
    <location>
        <begin position="1"/>
        <end position="91"/>
    </location>
</feature>
<accession>A0A0K8S3P2</accession>
<keyword evidence="1" id="KW-0175">Coiled coil</keyword>